<feature type="compositionally biased region" description="Basic and acidic residues" evidence="3">
    <location>
        <begin position="261"/>
        <end position="278"/>
    </location>
</feature>
<dbReference type="Gene3D" id="3.40.50.1240">
    <property type="entry name" value="Phosphoglycerate mutase-like"/>
    <property type="match status" value="1"/>
</dbReference>
<dbReference type="EMBL" id="GG663749">
    <property type="protein sequence ID" value="EEH52274.1"/>
    <property type="molecule type" value="Genomic_DNA"/>
</dbReference>
<keyword evidence="2" id="KW-0378">Hydrolase</keyword>
<name>C1N7H8_MICPC</name>
<dbReference type="PROSITE" id="PS00616">
    <property type="entry name" value="HIS_ACID_PHOSPHAT_1"/>
    <property type="match status" value="1"/>
</dbReference>
<dbReference type="STRING" id="564608.C1N7H8"/>
<proteinExistence type="inferred from homology"/>
<organism evidence="5">
    <name type="scientific">Micromonas pusilla (strain CCMP1545)</name>
    <name type="common">Picoplanktonic green alga</name>
    <dbReference type="NCBI Taxonomy" id="564608"/>
    <lineage>
        <taxon>Eukaryota</taxon>
        <taxon>Viridiplantae</taxon>
        <taxon>Chlorophyta</taxon>
        <taxon>Mamiellophyceae</taxon>
        <taxon>Mamiellales</taxon>
        <taxon>Mamiellaceae</taxon>
        <taxon>Micromonas</taxon>
    </lineage>
</organism>
<evidence type="ECO:0000256" key="1">
    <source>
        <dbReference type="ARBA" id="ARBA00005375"/>
    </source>
</evidence>
<dbReference type="CDD" id="cd07061">
    <property type="entry name" value="HP_HAP_like"/>
    <property type="match status" value="1"/>
</dbReference>
<dbReference type="InterPro" id="IPR000560">
    <property type="entry name" value="His_Pase_clade-2"/>
</dbReference>
<dbReference type="PANTHER" id="PTHR11567">
    <property type="entry name" value="ACID PHOSPHATASE-RELATED"/>
    <property type="match status" value="1"/>
</dbReference>
<dbReference type="OrthoDB" id="10257284at2759"/>
<dbReference type="KEGG" id="mpp:MICPUCDRAFT_53699"/>
<gene>
    <name evidence="4" type="ORF">MICPUCDRAFT_53699</name>
</gene>
<feature type="compositionally biased region" description="Low complexity" evidence="3">
    <location>
        <begin position="1"/>
        <end position="19"/>
    </location>
</feature>
<feature type="compositionally biased region" description="Polar residues" evidence="3">
    <location>
        <begin position="28"/>
        <end position="41"/>
    </location>
</feature>
<reference evidence="4 5" key="1">
    <citation type="journal article" date="2009" name="Science">
        <title>Green evolution and dynamic adaptations revealed by genomes of the marine picoeukaryotes Micromonas.</title>
        <authorList>
            <person name="Worden A.Z."/>
            <person name="Lee J.H."/>
            <person name="Mock T."/>
            <person name="Rouze P."/>
            <person name="Simmons M.P."/>
            <person name="Aerts A.L."/>
            <person name="Allen A.E."/>
            <person name="Cuvelier M.L."/>
            <person name="Derelle E."/>
            <person name="Everett M.V."/>
            <person name="Foulon E."/>
            <person name="Grimwood J."/>
            <person name="Gundlach H."/>
            <person name="Henrissat B."/>
            <person name="Napoli C."/>
            <person name="McDonald S.M."/>
            <person name="Parker M.S."/>
            <person name="Rombauts S."/>
            <person name="Salamov A."/>
            <person name="Von Dassow P."/>
            <person name="Badger J.H."/>
            <person name="Coutinho P.M."/>
            <person name="Demir E."/>
            <person name="Dubchak I."/>
            <person name="Gentemann C."/>
            <person name="Eikrem W."/>
            <person name="Gready J.E."/>
            <person name="John U."/>
            <person name="Lanier W."/>
            <person name="Lindquist E.A."/>
            <person name="Lucas S."/>
            <person name="Mayer K.F."/>
            <person name="Moreau H."/>
            <person name="Not F."/>
            <person name="Otillar R."/>
            <person name="Panaud O."/>
            <person name="Pangilinan J."/>
            <person name="Paulsen I."/>
            <person name="Piegu B."/>
            <person name="Poliakov A."/>
            <person name="Robbens S."/>
            <person name="Schmutz J."/>
            <person name="Toulza E."/>
            <person name="Wyss T."/>
            <person name="Zelensky A."/>
            <person name="Zhou K."/>
            <person name="Armbrust E.V."/>
            <person name="Bhattacharya D."/>
            <person name="Goodenough U.W."/>
            <person name="Van de Peer Y."/>
            <person name="Grigoriev I.V."/>
        </authorList>
    </citation>
    <scope>NUCLEOTIDE SEQUENCE [LARGE SCALE GENOMIC DNA]</scope>
    <source>
        <strain evidence="4 5">CCMP1545</strain>
    </source>
</reference>
<feature type="region of interest" description="Disordered" evidence="3">
    <location>
        <begin position="261"/>
        <end position="351"/>
    </location>
</feature>
<dbReference type="GeneID" id="9689180"/>
<accession>C1N7H8</accession>
<dbReference type="Proteomes" id="UP000001876">
    <property type="component" value="Unassembled WGS sequence"/>
</dbReference>
<dbReference type="InterPro" id="IPR033379">
    <property type="entry name" value="Acid_Pase_AS"/>
</dbReference>
<dbReference type="InterPro" id="IPR050645">
    <property type="entry name" value="Histidine_acid_phosphatase"/>
</dbReference>
<keyword evidence="5" id="KW-1185">Reference proteome</keyword>
<dbReference type="Pfam" id="PF00328">
    <property type="entry name" value="His_Phos_2"/>
    <property type="match status" value="2"/>
</dbReference>
<feature type="compositionally biased region" description="Low complexity" evidence="3">
    <location>
        <begin position="290"/>
        <end position="299"/>
    </location>
</feature>
<comment type="similarity">
    <text evidence="1">Belongs to the histidine acid phosphatase family.</text>
</comment>
<dbReference type="InterPro" id="IPR029033">
    <property type="entry name" value="His_PPase_superfam"/>
</dbReference>
<sequence>MAESSASSASPSTRGGTPSHSGVDPTPDASSRVVSPKQGQGRNLGGGAVRFAPAPPPSGRPDLSLALVQVLCRHGDRTSINPLPNETREHWRKHLPSEQLERSLSAAASPSPPNPTLVDQLFNRAAWHGQLTTQGVAQLTDTGRAMRRWLVDDLALLPSDAATAVNEGRVKVRSTGTKRTVQSAQSLISGLYPELVRGGDASATPIPVEVRERERESMFPNPAMRCARLLELMRKLDKDDRVKAAEAAAWAREGLRATRDAVHARNVETRRKKREEARKKAREMNGGIYSSSSSSSSSKFGGGAGESAAASVSERPERKKDKKDAHHLKGTDPADAHVPKHLLADPKPPSATAVWEPLQARANHGLPLPPGVGAEDLALIRAAAETRHVHRAASSEAASLAGGRLLRELADEAHAVVEFMRAERGDGAVDDAVVGGFAVPRTQRLSVYSGHDTSIIALLAVLGVFQGEWPPVASTVVLETWTKEAPANGTVHPHWVDRAAGGADDDAAAAAASGSSSGSSIAPDDDGGAAVRVIVNGRAVELPGCVGQDPMHRGGLCSLDAFRAMTEALVPVDYDGACSSAGKTK</sequence>
<evidence type="ECO:0000256" key="3">
    <source>
        <dbReference type="SAM" id="MobiDB-lite"/>
    </source>
</evidence>
<dbReference type="SUPFAM" id="SSF53254">
    <property type="entry name" value="Phosphoglycerate mutase-like"/>
    <property type="match status" value="1"/>
</dbReference>
<protein>
    <submittedName>
        <fullName evidence="4">Predicted protein</fullName>
    </submittedName>
</protein>
<feature type="compositionally biased region" description="Basic and acidic residues" evidence="3">
    <location>
        <begin position="314"/>
        <end position="344"/>
    </location>
</feature>
<dbReference type="GO" id="GO:0016791">
    <property type="term" value="F:phosphatase activity"/>
    <property type="evidence" value="ECO:0007669"/>
    <property type="project" value="TreeGrafter"/>
</dbReference>
<dbReference type="OMA" id="GMETHLP"/>
<evidence type="ECO:0000313" key="4">
    <source>
        <dbReference type="EMBL" id="EEH52274.1"/>
    </source>
</evidence>
<evidence type="ECO:0000313" key="5">
    <source>
        <dbReference type="Proteomes" id="UP000001876"/>
    </source>
</evidence>
<dbReference type="PANTHER" id="PTHR11567:SF110">
    <property type="entry name" value="2-PHOSPHOXYLOSE PHOSPHATASE 1"/>
    <property type="match status" value="1"/>
</dbReference>
<dbReference type="eggNOG" id="KOG3720">
    <property type="taxonomic scope" value="Eukaryota"/>
</dbReference>
<evidence type="ECO:0000256" key="2">
    <source>
        <dbReference type="ARBA" id="ARBA00022801"/>
    </source>
</evidence>
<feature type="region of interest" description="Disordered" evidence="3">
    <location>
        <begin position="1"/>
        <end position="62"/>
    </location>
</feature>
<dbReference type="RefSeq" id="XP_003063901.1">
    <property type="nucleotide sequence ID" value="XM_003063855.1"/>
</dbReference>
<dbReference type="AlphaFoldDB" id="C1N7H8"/>